<accession>A0A4Y6PSY9</accession>
<dbReference type="FunFam" id="3.40.605.10:FF:000007">
    <property type="entry name" value="NAD/NADP-dependent betaine aldehyde dehydrogenase"/>
    <property type="match status" value="1"/>
</dbReference>
<dbReference type="CDD" id="cd07099">
    <property type="entry name" value="ALDH_DDALDH"/>
    <property type="match status" value="1"/>
</dbReference>
<feature type="domain" description="Aldehyde dehydrogenase" evidence="8">
    <location>
        <begin position="49"/>
        <end position="506"/>
    </location>
</feature>
<feature type="compositionally biased region" description="Basic residues" evidence="7">
    <location>
        <begin position="40"/>
        <end position="50"/>
    </location>
</feature>
<dbReference type="SUPFAM" id="SSF53720">
    <property type="entry name" value="ALDH-like"/>
    <property type="match status" value="1"/>
</dbReference>
<dbReference type="Gene3D" id="3.40.605.10">
    <property type="entry name" value="Aldehyde Dehydrogenase, Chain A, domain 1"/>
    <property type="match status" value="1"/>
</dbReference>
<proteinExistence type="inferred from homology"/>
<evidence type="ECO:0000256" key="5">
    <source>
        <dbReference type="PROSITE-ProRule" id="PRU10007"/>
    </source>
</evidence>
<evidence type="ECO:0000313" key="10">
    <source>
        <dbReference type="Proteomes" id="UP000315995"/>
    </source>
</evidence>
<accession>A0A5B8Y3N3</accession>
<dbReference type="GO" id="GO:0006081">
    <property type="term" value="P:aldehyde metabolic process"/>
    <property type="evidence" value="ECO:0007669"/>
    <property type="project" value="InterPro"/>
</dbReference>
<evidence type="ECO:0000313" key="9">
    <source>
        <dbReference type="EMBL" id="QDG51249.1"/>
    </source>
</evidence>
<dbReference type="FunFam" id="3.40.309.10:FF:000009">
    <property type="entry name" value="Aldehyde dehydrogenase A"/>
    <property type="match status" value="1"/>
</dbReference>
<dbReference type="InterPro" id="IPR012394">
    <property type="entry name" value="Aldehyde_DH_NAD(P)"/>
</dbReference>
<feature type="active site" evidence="4">
    <location>
        <position position="314"/>
    </location>
</feature>
<evidence type="ECO:0000256" key="1">
    <source>
        <dbReference type="ARBA" id="ARBA00009986"/>
    </source>
</evidence>
<dbReference type="Pfam" id="PF00171">
    <property type="entry name" value="Aldedh"/>
    <property type="match status" value="1"/>
</dbReference>
<dbReference type="AlphaFoldDB" id="A0A4Y6PSY9"/>
<evidence type="ECO:0000256" key="4">
    <source>
        <dbReference type="PIRSR" id="PIRSR036492-1"/>
    </source>
</evidence>
<evidence type="ECO:0000256" key="3">
    <source>
        <dbReference type="PIRNR" id="PIRNR036492"/>
    </source>
</evidence>
<dbReference type="Gene3D" id="3.40.309.10">
    <property type="entry name" value="Aldehyde Dehydrogenase, Chain A, domain 2"/>
    <property type="match status" value="1"/>
</dbReference>
<reference evidence="9 10" key="1">
    <citation type="submission" date="2019-06" db="EMBL/GenBank/DDBJ databases">
        <title>Persicimonas caeni gen. nov., sp. nov., a predatory bacterium isolated from solar saltern.</title>
        <authorList>
            <person name="Wang S."/>
        </authorList>
    </citation>
    <scope>NUCLEOTIDE SEQUENCE [LARGE SCALE GENOMIC DNA]</scope>
    <source>
        <strain evidence="9 10">YN101</strain>
    </source>
</reference>
<dbReference type="Proteomes" id="UP000315995">
    <property type="component" value="Chromosome"/>
</dbReference>
<gene>
    <name evidence="9" type="ORF">FIV42_11005</name>
</gene>
<dbReference type="InterPro" id="IPR016162">
    <property type="entry name" value="Ald_DH_N"/>
</dbReference>
<evidence type="ECO:0000256" key="6">
    <source>
        <dbReference type="RuleBase" id="RU003345"/>
    </source>
</evidence>
<evidence type="ECO:0000259" key="8">
    <source>
        <dbReference type="Pfam" id="PF00171"/>
    </source>
</evidence>
<evidence type="ECO:0000256" key="7">
    <source>
        <dbReference type="SAM" id="MobiDB-lite"/>
    </source>
</evidence>
<dbReference type="NCBIfam" id="NF006916">
    <property type="entry name" value="PRK09407.1"/>
    <property type="match status" value="1"/>
</dbReference>
<keyword evidence="2 3" id="KW-0560">Oxidoreductase</keyword>
<dbReference type="PANTHER" id="PTHR11699">
    <property type="entry name" value="ALDEHYDE DEHYDROGENASE-RELATED"/>
    <property type="match status" value="1"/>
</dbReference>
<feature type="active site" evidence="4 5">
    <location>
        <position position="280"/>
    </location>
</feature>
<organism evidence="9 10">
    <name type="scientific">Persicimonas caeni</name>
    <dbReference type="NCBI Taxonomy" id="2292766"/>
    <lineage>
        <taxon>Bacteria</taxon>
        <taxon>Deltaproteobacteria</taxon>
        <taxon>Bradymonadales</taxon>
        <taxon>Bradymonadaceae</taxon>
        <taxon>Persicimonas</taxon>
    </lineage>
</organism>
<dbReference type="InterPro" id="IPR029510">
    <property type="entry name" value="Ald_DH_CS_GLU"/>
</dbReference>
<dbReference type="InterPro" id="IPR016163">
    <property type="entry name" value="Ald_DH_C"/>
</dbReference>
<sequence length="551" mass="60853">MSATRPKYMCVPAREISMTSASKTTDQKSSAKKSPTNKTSAKKKKNTKKAARTIECYNPATSKIIAEIPATAVEEIPAKVTAAKQAFQSWRRLSVEERCRHMLEARDHLLDHREEILDLLVAETGKAIIDAQAELLTVFETFRYYTSNAAEFLADQPLNLHLLKNKRVKVQYPPIGLVVNISPWNFPIDLSLTPAIPALIAGNAVMIKPSEHTSLAVIRAIEVMNESGLPEGLLQVMPGFGDVGAALCDEADAITFTGSVATGRKVAKAAAENLVPCTLELGGKDPAIVLDDADIERAANGIVWGSFFNSGQVCMSVERVYVHEAVYDQFVERVVELTRDLRQGVPWDYTIDIGAMIDPDQKHIIEKHIKDAVDKGARILTGGKRRDTDEGDFFEPTVLVDVDHSMKIMKEETFGPVMPIMKVRSGFEAVQLANDSEFGLNSSVWTGDVRRGRDLARQIESGQVCINDVIASYLALEAPYGGVKHSGIGRRKSKNELHKFTQSKTVLEDIFNLKKEPFWFPYNAGVGKAVDKVFGVLYRRGISKKITDLFS</sequence>
<feature type="region of interest" description="Disordered" evidence="7">
    <location>
        <begin position="1"/>
        <end position="50"/>
    </location>
</feature>
<dbReference type="OrthoDB" id="9762436at2"/>
<dbReference type="PIRSF" id="PIRSF036492">
    <property type="entry name" value="ALDH"/>
    <property type="match status" value="1"/>
</dbReference>
<dbReference type="EMBL" id="CP041186">
    <property type="protein sequence ID" value="QDG51249.1"/>
    <property type="molecule type" value="Genomic_DNA"/>
</dbReference>
<dbReference type="InterPro" id="IPR015590">
    <property type="entry name" value="Aldehyde_DH_dom"/>
</dbReference>
<dbReference type="PROSITE" id="PS00687">
    <property type="entry name" value="ALDEHYDE_DEHYDR_GLU"/>
    <property type="match status" value="1"/>
</dbReference>
<evidence type="ECO:0000256" key="2">
    <source>
        <dbReference type="ARBA" id="ARBA00023002"/>
    </source>
</evidence>
<dbReference type="InterPro" id="IPR016161">
    <property type="entry name" value="Ald_DH/histidinol_DH"/>
</dbReference>
<protein>
    <recommendedName>
        <fullName evidence="3">Aldehyde dehydrogenase</fullName>
    </recommendedName>
</protein>
<keyword evidence="10" id="KW-1185">Reference proteome</keyword>
<comment type="similarity">
    <text evidence="1 3 6">Belongs to the aldehyde dehydrogenase family.</text>
</comment>
<dbReference type="GO" id="GO:0016620">
    <property type="term" value="F:oxidoreductase activity, acting on the aldehyde or oxo group of donors, NAD or NADP as acceptor"/>
    <property type="evidence" value="ECO:0007669"/>
    <property type="project" value="InterPro"/>
</dbReference>
<name>A0A4Y6PSY9_PERCE</name>